<reference evidence="2 3" key="1">
    <citation type="submission" date="2019-06" db="EMBL/GenBank/DDBJ databases">
        <title>Sequencing the genomes of 1000 actinobacteria strains.</title>
        <authorList>
            <person name="Klenk H.-P."/>
        </authorList>
    </citation>
    <scope>NUCLEOTIDE SEQUENCE [LARGE SCALE GENOMIC DNA]</scope>
    <source>
        <strain evidence="2 3">DSM 19560</strain>
    </source>
</reference>
<feature type="transmembrane region" description="Helical" evidence="1">
    <location>
        <begin position="68"/>
        <end position="87"/>
    </location>
</feature>
<name>A0A561E7W3_9MICO</name>
<dbReference type="Pfam" id="PF03649">
    <property type="entry name" value="UPF0014"/>
    <property type="match status" value="1"/>
</dbReference>
<dbReference type="AlphaFoldDB" id="A0A561E7W3"/>
<evidence type="ECO:0000313" key="3">
    <source>
        <dbReference type="Proteomes" id="UP000318297"/>
    </source>
</evidence>
<keyword evidence="1" id="KW-0812">Transmembrane</keyword>
<dbReference type="InterPro" id="IPR005226">
    <property type="entry name" value="UPF0014_fam"/>
</dbReference>
<keyword evidence="1" id="KW-1133">Transmembrane helix</keyword>
<organism evidence="2 3">
    <name type="scientific">Rudaeicoccus suwonensis</name>
    <dbReference type="NCBI Taxonomy" id="657409"/>
    <lineage>
        <taxon>Bacteria</taxon>
        <taxon>Bacillati</taxon>
        <taxon>Actinomycetota</taxon>
        <taxon>Actinomycetes</taxon>
        <taxon>Micrococcales</taxon>
        <taxon>Dermacoccaceae</taxon>
        <taxon>Rudaeicoccus</taxon>
    </lineage>
</organism>
<evidence type="ECO:0000313" key="2">
    <source>
        <dbReference type="EMBL" id="TWE11699.1"/>
    </source>
</evidence>
<keyword evidence="3" id="KW-1185">Reference proteome</keyword>
<dbReference type="EMBL" id="VIVQ01000001">
    <property type="protein sequence ID" value="TWE11699.1"/>
    <property type="molecule type" value="Genomic_DNA"/>
</dbReference>
<evidence type="ECO:0000256" key="1">
    <source>
        <dbReference type="SAM" id="Phobius"/>
    </source>
</evidence>
<dbReference type="RefSeq" id="WP_145225132.1">
    <property type="nucleotide sequence ID" value="NZ_VIVQ01000001.1"/>
</dbReference>
<protein>
    <submittedName>
        <fullName evidence="2">Uncharacterized protein UPF0014</fullName>
    </submittedName>
</protein>
<dbReference type="Proteomes" id="UP000318297">
    <property type="component" value="Unassembled WGS sequence"/>
</dbReference>
<feature type="transmembrane region" description="Helical" evidence="1">
    <location>
        <begin position="36"/>
        <end position="56"/>
    </location>
</feature>
<comment type="caution">
    <text evidence="2">The sequence shown here is derived from an EMBL/GenBank/DDBJ whole genome shotgun (WGS) entry which is preliminary data.</text>
</comment>
<accession>A0A561E7W3</accession>
<keyword evidence="1" id="KW-0472">Membrane</keyword>
<proteinExistence type="predicted"/>
<sequence>MVWRSTQASSRQVVVRVAVVHAQSSSITQISGAGDVVLEGGHVVVAAIVACLVVRFGRLGGGRDQVSAAARAVVQLGGVGLVITAVLRSWPATVVFCAAC</sequence>
<gene>
    <name evidence="2" type="ORF">BKA23_0480</name>
</gene>